<dbReference type="Gene3D" id="1.10.287.1080">
    <property type="entry name" value="MazG-like"/>
    <property type="match status" value="1"/>
</dbReference>
<reference evidence="1 2" key="1">
    <citation type="journal article" date="2015" name="Nature">
        <title>rRNA introns, odd ribosomes, and small enigmatic genomes across a large radiation of phyla.</title>
        <authorList>
            <person name="Brown C.T."/>
            <person name="Hug L.A."/>
            <person name="Thomas B.C."/>
            <person name="Sharon I."/>
            <person name="Castelle C.J."/>
            <person name="Singh A."/>
            <person name="Wilkins M.J."/>
            <person name="Williams K.H."/>
            <person name="Banfield J.F."/>
        </authorList>
    </citation>
    <scope>NUCLEOTIDE SEQUENCE [LARGE SCALE GENOMIC DNA]</scope>
</reference>
<evidence type="ECO:0000313" key="1">
    <source>
        <dbReference type="EMBL" id="KKS13611.1"/>
    </source>
</evidence>
<dbReference type="Pfam" id="PF12643">
    <property type="entry name" value="MazG-like"/>
    <property type="match status" value="1"/>
</dbReference>
<dbReference type="PANTHER" id="PTHR42702:SF1">
    <property type="entry name" value="REGULATORY PROTEIN FOR BETA-LACTAMASE"/>
    <property type="match status" value="1"/>
</dbReference>
<dbReference type="GO" id="GO:0047429">
    <property type="term" value="F:nucleoside triphosphate diphosphatase activity"/>
    <property type="evidence" value="ECO:0007669"/>
    <property type="project" value="InterPro"/>
</dbReference>
<name>A0A0G0YVC0_9BACT</name>
<dbReference type="PANTHER" id="PTHR42702">
    <property type="entry name" value="NUCLEOTIDE PYROPHOSPHOHYDROLASE"/>
    <property type="match status" value="1"/>
</dbReference>
<dbReference type="GO" id="GO:0009143">
    <property type="term" value="P:nucleoside triphosphate catabolic process"/>
    <property type="evidence" value="ECO:0007669"/>
    <property type="project" value="InterPro"/>
</dbReference>
<dbReference type="AlphaFoldDB" id="A0A0G0YVC0"/>
<sequence length="101" mass="11486">MALQEIQKEIFKNKLARGFNTTDVGKEIILMTEELGELARAYKNSDKRQASEINNREDITDAIGDLMIYCIGLCEMLGINSEEVLNKIIENNKNRKHSGQI</sequence>
<dbReference type="InterPro" id="IPR025984">
    <property type="entry name" value="DCTPP"/>
</dbReference>
<dbReference type="Proteomes" id="UP000034753">
    <property type="component" value="Unassembled WGS sequence"/>
</dbReference>
<comment type="caution">
    <text evidence="1">The sequence shown here is derived from an EMBL/GenBank/DDBJ whole genome shotgun (WGS) entry which is preliminary data.</text>
</comment>
<accession>A0A0G0YVC0</accession>
<evidence type="ECO:0000313" key="2">
    <source>
        <dbReference type="Proteomes" id="UP000034753"/>
    </source>
</evidence>
<dbReference type="EMBL" id="LCBN01000021">
    <property type="protein sequence ID" value="KKS13611.1"/>
    <property type="molecule type" value="Genomic_DNA"/>
</dbReference>
<protein>
    <submittedName>
        <fullName evidence="1">Pyrophosphatase</fullName>
    </submittedName>
</protein>
<organism evidence="1 2">
    <name type="scientific">Candidatus Daviesbacteria bacterium GW2011_GWB1_41_5</name>
    <dbReference type="NCBI Taxonomy" id="1618429"/>
    <lineage>
        <taxon>Bacteria</taxon>
        <taxon>Candidatus Daviesiibacteriota</taxon>
    </lineage>
</organism>
<gene>
    <name evidence="1" type="ORF">UU67_C0021G0014</name>
</gene>
<proteinExistence type="predicted"/>
<dbReference type="SUPFAM" id="SSF101386">
    <property type="entry name" value="all-alpha NTP pyrophosphatases"/>
    <property type="match status" value="1"/>
</dbReference>